<accession>Q6CV77</accession>
<dbReference type="SUPFAM" id="SSF48208">
    <property type="entry name" value="Six-hairpin glycosidases"/>
    <property type="match status" value="1"/>
</dbReference>
<dbReference type="AlphaFoldDB" id="Q6CV77"/>
<protein>
    <submittedName>
        <fullName evidence="2">KLLA0B14168p</fullName>
    </submittedName>
</protein>
<dbReference type="GO" id="GO:0005975">
    <property type="term" value="P:carbohydrate metabolic process"/>
    <property type="evidence" value="ECO:0007669"/>
    <property type="project" value="InterPro"/>
</dbReference>
<keyword evidence="1" id="KW-0472">Membrane</keyword>
<keyword evidence="3" id="KW-1185">Reference proteome</keyword>
<dbReference type="eggNOG" id="ENOG502QR7D">
    <property type="taxonomic scope" value="Eukaryota"/>
</dbReference>
<evidence type="ECO:0000313" key="3">
    <source>
        <dbReference type="Proteomes" id="UP000000598"/>
    </source>
</evidence>
<dbReference type="HOGENOM" id="CLU_023537_1_1_1"/>
<dbReference type="InterPro" id="IPR012341">
    <property type="entry name" value="6hp_glycosidase-like_sf"/>
</dbReference>
<dbReference type="InParanoid" id="Q6CV77"/>
<organism evidence="2 3">
    <name type="scientific">Kluyveromyces lactis (strain ATCC 8585 / CBS 2359 / DSM 70799 / NBRC 1267 / NRRL Y-1140 / WM37)</name>
    <name type="common">Yeast</name>
    <name type="synonym">Candida sphaerica</name>
    <dbReference type="NCBI Taxonomy" id="284590"/>
    <lineage>
        <taxon>Eukaryota</taxon>
        <taxon>Fungi</taxon>
        <taxon>Dikarya</taxon>
        <taxon>Ascomycota</taxon>
        <taxon>Saccharomycotina</taxon>
        <taxon>Saccharomycetes</taxon>
        <taxon>Saccharomycetales</taxon>
        <taxon>Saccharomycetaceae</taxon>
        <taxon>Kluyveromyces</taxon>
    </lineage>
</organism>
<keyword evidence="1" id="KW-1133">Transmembrane helix</keyword>
<dbReference type="RefSeq" id="XP_452162.1">
    <property type="nucleotide sequence ID" value="XM_452162.1"/>
</dbReference>
<dbReference type="InterPro" id="IPR008313">
    <property type="entry name" value="GH125"/>
</dbReference>
<dbReference type="PANTHER" id="PTHR31047">
    <property type="entry name" value="MEIOTICALLY UP-REGULATED GENE 157 PROTEIN"/>
    <property type="match status" value="1"/>
</dbReference>
<sequence length="607" mass="69448">MVVRNLKSTNKLTLFIVATTLFLFFKYLVLDNNSGKDNEYLIASQTGQKVDSSDVDTSKLQSKLDALKYSDTVRSCPDYVDYAGVAHYRKQDDLDTELPFQRPPKNCRTFKSKLIEAIIEGLKPKFKDPNLARLFENTFPNTLDTTILYHVTSNENKQLQNHRHPEYLYRNNFPETFVVTGDIHAEWLRDSAWQLSVYQPLIKYDQGLRELIKGAINTQSQLILSNAYCNAFHPPLYTKIKKGEGHFDNVFPRPNWRQVFECKYEIDSLASFLTLSRQYFENSPQESRLDFITDDWLVALTQVLTVLGRESVSTFDESGHVNKFYYVFKRNTDVASETLPLAGTGNPVNLNTGLIRSAFRPSDDSTIFQFFIPGNAHMATELERIVPILQDFEKVADQKELGVLLPRIIESCQEFAQAIRKGIEKYGIIDHPKFGKVYAYEVDGYGSHLLMDDANIPSLLSLPDLGFLPVDDPVYQNTRKMILTSKGNPYFINGKYFQGIGGPHIGIHNPWPLSLIMKIRTSNDEIEIMNALKMLLETTGDLGLIHESINGFVANGEVYTRPWFAWANSEFGKSIFNLAKRKPWLIFEEYAPGDSFDLEEFIKTLDF</sequence>
<dbReference type="OMA" id="WFAWCNS"/>
<dbReference type="Pfam" id="PF06824">
    <property type="entry name" value="Glyco_hydro_125"/>
    <property type="match status" value="1"/>
</dbReference>
<dbReference type="GO" id="GO:0004553">
    <property type="term" value="F:hydrolase activity, hydrolyzing O-glycosyl compounds"/>
    <property type="evidence" value="ECO:0007669"/>
    <property type="project" value="UniProtKB-ARBA"/>
</dbReference>
<evidence type="ECO:0000256" key="1">
    <source>
        <dbReference type="SAM" id="Phobius"/>
    </source>
</evidence>
<dbReference type="PANTHER" id="PTHR31047:SF0">
    <property type="entry name" value="MEIOTICALLY UP-REGULATED GENE 157 PROTEIN"/>
    <property type="match status" value="1"/>
</dbReference>
<reference evidence="2 3" key="1">
    <citation type="journal article" date="2004" name="Nature">
        <title>Genome evolution in yeasts.</title>
        <authorList>
            <consortium name="Genolevures"/>
            <person name="Dujon B."/>
            <person name="Sherman D."/>
            <person name="Fischer G."/>
            <person name="Durrens P."/>
            <person name="Casaregola S."/>
            <person name="Lafontaine I."/>
            <person name="de Montigny J."/>
            <person name="Marck C."/>
            <person name="Neuveglise C."/>
            <person name="Talla E."/>
            <person name="Goffard N."/>
            <person name="Frangeul L."/>
            <person name="Aigle M."/>
            <person name="Anthouard V."/>
            <person name="Babour A."/>
            <person name="Barbe V."/>
            <person name="Barnay S."/>
            <person name="Blanchin S."/>
            <person name="Beckerich J.M."/>
            <person name="Beyne E."/>
            <person name="Bleykasten C."/>
            <person name="Boisrame A."/>
            <person name="Boyer J."/>
            <person name="Cattolico L."/>
            <person name="Confanioleri F."/>
            <person name="de Daruvar A."/>
            <person name="Despons L."/>
            <person name="Fabre E."/>
            <person name="Fairhead C."/>
            <person name="Ferry-Dumazet H."/>
            <person name="Groppi A."/>
            <person name="Hantraye F."/>
            <person name="Hennequin C."/>
            <person name="Jauniaux N."/>
            <person name="Joyet P."/>
            <person name="Kachouri R."/>
            <person name="Kerrest A."/>
            <person name="Koszul R."/>
            <person name="Lemaire M."/>
            <person name="Lesur I."/>
            <person name="Ma L."/>
            <person name="Muller H."/>
            <person name="Nicaud J.M."/>
            <person name="Nikolski M."/>
            <person name="Oztas S."/>
            <person name="Ozier-Kalogeropoulos O."/>
            <person name="Pellenz S."/>
            <person name="Potier S."/>
            <person name="Richard G.F."/>
            <person name="Straub M.L."/>
            <person name="Suleau A."/>
            <person name="Swennene D."/>
            <person name="Tekaia F."/>
            <person name="Wesolowski-Louvel M."/>
            <person name="Westhof E."/>
            <person name="Wirth B."/>
            <person name="Zeniou-Meyer M."/>
            <person name="Zivanovic I."/>
            <person name="Bolotin-Fukuhara M."/>
            <person name="Thierry A."/>
            <person name="Bouchier C."/>
            <person name="Caudron B."/>
            <person name="Scarpelli C."/>
            <person name="Gaillardin C."/>
            <person name="Weissenbach J."/>
            <person name="Wincker P."/>
            <person name="Souciet J.L."/>
        </authorList>
    </citation>
    <scope>NUCLEOTIDE SEQUENCE [LARGE SCALE GENOMIC DNA]</scope>
    <source>
        <strain evidence="3">ATCC 8585 / CBS 2359 / DSM 70799 / NBRC 1267 / NRRL Y-1140 / WM37</strain>
    </source>
</reference>
<dbReference type="SMART" id="SM01149">
    <property type="entry name" value="DUF1237"/>
    <property type="match status" value="1"/>
</dbReference>
<feature type="transmembrane region" description="Helical" evidence="1">
    <location>
        <begin position="12"/>
        <end position="30"/>
    </location>
</feature>
<dbReference type="EMBL" id="CR382122">
    <property type="protein sequence ID" value="CAH02555.1"/>
    <property type="molecule type" value="Genomic_DNA"/>
</dbReference>
<dbReference type="Proteomes" id="UP000000598">
    <property type="component" value="Chromosome B"/>
</dbReference>
<gene>
    <name evidence="2" type="ORF">KLLA0_B14168g</name>
</gene>
<dbReference type="Gene3D" id="1.50.10.10">
    <property type="match status" value="1"/>
</dbReference>
<evidence type="ECO:0000313" key="2">
    <source>
        <dbReference type="EMBL" id="CAH02555.1"/>
    </source>
</evidence>
<dbReference type="PaxDb" id="284590-Q6CV77"/>
<proteinExistence type="predicted"/>
<dbReference type="InterPro" id="IPR008928">
    <property type="entry name" value="6-hairpin_glycosidase_sf"/>
</dbReference>
<dbReference type="KEGG" id="kla:KLLA0_B14168g"/>
<dbReference type="GeneID" id="2897154"/>
<name>Q6CV77_KLULA</name>
<keyword evidence="1" id="KW-0812">Transmembrane</keyword>